<organism evidence="1 2">
    <name type="scientific">Artemia franciscana</name>
    <name type="common">Brine shrimp</name>
    <name type="synonym">Artemia sanfranciscana</name>
    <dbReference type="NCBI Taxonomy" id="6661"/>
    <lineage>
        <taxon>Eukaryota</taxon>
        <taxon>Metazoa</taxon>
        <taxon>Ecdysozoa</taxon>
        <taxon>Arthropoda</taxon>
        <taxon>Crustacea</taxon>
        <taxon>Branchiopoda</taxon>
        <taxon>Anostraca</taxon>
        <taxon>Artemiidae</taxon>
        <taxon>Artemia</taxon>
    </lineage>
</organism>
<dbReference type="AlphaFoldDB" id="A0AA88LI82"/>
<dbReference type="Proteomes" id="UP001187531">
    <property type="component" value="Unassembled WGS sequence"/>
</dbReference>
<comment type="caution">
    <text evidence="1">The sequence shown here is derived from an EMBL/GenBank/DDBJ whole genome shotgun (WGS) entry which is preliminary data.</text>
</comment>
<dbReference type="EMBL" id="JAVRJZ010000001">
    <property type="protein sequence ID" value="KAK2728084.1"/>
    <property type="molecule type" value="Genomic_DNA"/>
</dbReference>
<proteinExistence type="predicted"/>
<name>A0AA88LI82_ARTSF</name>
<reference evidence="1" key="1">
    <citation type="submission" date="2023-07" db="EMBL/GenBank/DDBJ databases">
        <title>Chromosome-level genome assembly of Artemia franciscana.</title>
        <authorList>
            <person name="Jo E."/>
        </authorList>
    </citation>
    <scope>NUCLEOTIDE SEQUENCE</scope>
    <source>
        <tissue evidence="1">Whole body</tissue>
    </source>
</reference>
<evidence type="ECO:0000313" key="2">
    <source>
        <dbReference type="Proteomes" id="UP001187531"/>
    </source>
</evidence>
<evidence type="ECO:0000313" key="1">
    <source>
        <dbReference type="EMBL" id="KAK2728084.1"/>
    </source>
</evidence>
<accession>A0AA88LI82</accession>
<protein>
    <submittedName>
        <fullName evidence="1">Uncharacterized protein</fullName>
    </submittedName>
</protein>
<keyword evidence="2" id="KW-1185">Reference proteome</keyword>
<sequence length="282" mass="32784">MQSFQLECDVMLERSNNQESGKDIREDVEHIYESIIESVASNVIYNTPYDLKVDSNTTETSEQFLQGNYTKKHCVSRFQKPKKEKSLSTTTYSFTRDRSVLELSQVINESPTTEINTIICKTCRSSININEIVDVPVFVAPSANNQNLQDSLRRTLYHKDLKNLKNQRHLQKKNFRSQIEEVEGTGAIEWKIKRRSDGIRYISRIIPNKNEKVNKEWKINVANGSQCKRKHKKEIVREKIKECTKKIKTKSKSEDLLKNRFVIEKQRLKLEKASGILSVTTV</sequence>
<gene>
    <name evidence="1" type="ORF">QYM36_008531</name>
</gene>